<dbReference type="Pfam" id="PF00381">
    <property type="entry name" value="PTS-HPr"/>
    <property type="match status" value="1"/>
</dbReference>
<protein>
    <submittedName>
        <fullName evidence="5">HPr family phosphocarrier protein</fullName>
    </submittedName>
</protein>
<dbReference type="PANTHER" id="PTHR33705:SF2">
    <property type="entry name" value="PHOSPHOCARRIER PROTEIN NPR"/>
    <property type="match status" value="1"/>
</dbReference>
<comment type="subcellular location">
    <subcellularLocation>
        <location evidence="1">Cytoplasm</location>
    </subcellularLocation>
</comment>
<accession>A0A9D1E7J2</accession>
<dbReference type="PRINTS" id="PR00107">
    <property type="entry name" value="PHOSPHOCPHPR"/>
</dbReference>
<dbReference type="InterPro" id="IPR000032">
    <property type="entry name" value="HPr-like"/>
</dbReference>
<dbReference type="Gene3D" id="3.30.1340.10">
    <property type="entry name" value="HPr-like"/>
    <property type="match status" value="1"/>
</dbReference>
<dbReference type="InterPro" id="IPR035895">
    <property type="entry name" value="HPr-like_sf"/>
</dbReference>
<reference evidence="5" key="1">
    <citation type="submission" date="2020-10" db="EMBL/GenBank/DDBJ databases">
        <authorList>
            <person name="Gilroy R."/>
        </authorList>
    </citation>
    <scope>NUCLEOTIDE SEQUENCE</scope>
    <source>
        <strain evidence="5">ChiSjej5B23-6657</strain>
    </source>
</reference>
<dbReference type="SUPFAM" id="SSF55594">
    <property type="entry name" value="HPr-like"/>
    <property type="match status" value="1"/>
</dbReference>
<dbReference type="PANTHER" id="PTHR33705">
    <property type="entry name" value="PHOSPHOCARRIER PROTEIN HPR"/>
    <property type="match status" value="1"/>
</dbReference>
<dbReference type="GO" id="GO:0005737">
    <property type="term" value="C:cytoplasm"/>
    <property type="evidence" value="ECO:0007669"/>
    <property type="project" value="UniProtKB-SubCell"/>
</dbReference>
<evidence type="ECO:0000313" key="6">
    <source>
        <dbReference type="Proteomes" id="UP000823912"/>
    </source>
</evidence>
<dbReference type="CDD" id="cd00367">
    <property type="entry name" value="PTS-HPr_like"/>
    <property type="match status" value="1"/>
</dbReference>
<dbReference type="GO" id="GO:0009401">
    <property type="term" value="P:phosphoenolpyruvate-dependent sugar phosphotransferase system"/>
    <property type="evidence" value="ECO:0007669"/>
    <property type="project" value="UniProtKB-KW"/>
</dbReference>
<evidence type="ECO:0000256" key="2">
    <source>
        <dbReference type="ARBA" id="ARBA00022490"/>
    </source>
</evidence>
<evidence type="ECO:0000256" key="1">
    <source>
        <dbReference type="ARBA" id="ARBA00004496"/>
    </source>
</evidence>
<sequence>MKEFVYTITDPQGIHARPAGLFVKEAAKFPCSVSVDKDGNAVDGKRLLALMGLGIKQGQEITLRCEGEQEAEAMEALSDFLQKNL</sequence>
<keyword evidence="3" id="KW-0598">Phosphotransferase system</keyword>
<dbReference type="Proteomes" id="UP000823912">
    <property type="component" value="Unassembled WGS sequence"/>
</dbReference>
<proteinExistence type="predicted"/>
<dbReference type="NCBIfam" id="TIGR01003">
    <property type="entry name" value="PTS_HPr_family"/>
    <property type="match status" value="1"/>
</dbReference>
<gene>
    <name evidence="5" type="ORF">IAA55_00335</name>
</gene>
<evidence type="ECO:0000256" key="3">
    <source>
        <dbReference type="ARBA" id="ARBA00022683"/>
    </source>
</evidence>
<reference evidence="5" key="2">
    <citation type="journal article" date="2021" name="PeerJ">
        <title>Extensive microbial diversity within the chicken gut microbiome revealed by metagenomics and culture.</title>
        <authorList>
            <person name="Gilroy R."/>
            <person name="Ravi A."/>
            <person name="Getino M."/>
            <person name="Pursley I."/>
            <person name="Horton D.L."/>
            <person name="Alikhan N.F."/>
            <person name="Baker D."/>
            <person name="Gharbi K."/>
            <person name="Hall N."/>
            <person name="Watson M."/>
            <person name="Adriaenssens E.M."/>
            <person name="Foster-Nyarko E."/>
            <person name="Jarju S."/>
            <person name="Secka A."/>
            <person name="Antonio M."/>
            <person name="Oren A."/>
            <person name="Chaudhuri R.R."/>
            <person name="La Ragione R."/>
            <person name="Hildebrand F."/>
            <person name="Pallen M.J."/>
        </authorList>
    </citation>
    <scope>NUCLEOTIDE SEQUENCE</scope>
    <source>
        <strain evidence="5">ChiSjej5B23-6657</strain>
    </source>
</reference>
<name>A0A9D1E7J2_9FIRM</name>
<evidence type="ECO:0000313" key="5">
    <source>
        <dbReference type="EMBL" id="HIR69713.1"/>
    </source>
</evidence>
<organism evidence="5 6">
    <name type="scientific">Candidatus Pullilachnospira gallistercoris</name>
    <dbReference type="NCBI Taxonomy" id="2840911"/>
    <lineage>
        <taxon>Bacteria</taxon>
        <taxon>Bacillati</taxon>
        <taxon>Bacillota</taxon>
        <taxon>Clostridia</taxon>
        <taxon>Lachnospirales</taxon>
        <taxon>Lachnospiraceae</taxon>
        <taxon>Lachnospiraceae incertae sedis</taxon>
        <taxon>Candidatus Pullilachnospira</taxon>
    </lineage>
</organism>
<dbReference type="PROSITE" id="PS51350">
    <property type="entry name" value="PTS_HPR_DOM"/>
    <property type="match status" value="1"/>
</dbReference>
<dbReference type="EMBL" id="DVHM01000005">
    <property type="protein sequence ID" value="HIR69713.1"/>
    <property type="molecule type" value="Genomic_DNA"/>
</dbReference>
<evidence type="ECO:0000259" key="4">
    <source>
        <dbReference type="PROSITE" id="PS51350"/>
    </source>
</evidence>
<comment type="caution">
    <text evidence="5">The sequence shown here is derived from an EMBL/GenBank/DDBJ whole genome shotgun (WGS) entry which is preliminary data.</text>
</comment>
<dbReference type="InterPro" id="IPR050399">
    <property type="entry name" value="HPr"/>
</dbReference>
<feature type="domain" description="HPr" evidence="4">
    <location>
        <begin position="1"/>
        <end position="85"/>
    </location>
</feature>
<dbReference type="AlphaFoldDB" id="A0A9D1E7J2"/>
<keyword evidence="2" id="KW-0963">Cytoplasm</keyword>